<evidence type="ECO:0000256" key="3">
    <source>
        <dbReference type="ARBA" id="ARBA00022448"/>
    </source>
</evidence>
<evidence type="ECO:0000256" key="1">
    <source>
        <dbReference type="ARBA" id="ARBA00004141"/>
    </source>
</evidence>
<feature type="transmembrane region" description="Helical" evidence="9">
    <location>
        <begin position="499"/>
        <end position="522"/>
    </location>
</feature>
<keyword evidence="6" id="KW-0406">Ion transport</keyword>
<keyword evidence="7 9" id="KW-0472">Membrane</keyword>
<dbReference type="GO" id="GO:0051117">
    <property type="term" value="F:ATPase binding"/>
    <property type="evidence" value="ECO:0007669"/>
    <property type="project" value="TreeGrafter"/>
</dbReference>
<name>A0A233V413_FINMA</name>
<evidence type="ECO:0000256" key="9">
    <source>
        <dbReference type="SAM" id="Phobius"/>
    </source>
</evidence>
<dbReference type="GO" id="GO:0033179">
    <property type="term" value="C:proton-transporting V-type ATPase, V0 domain"/>
    <property type="evidence" value="ECO:0007669"/>
    <property type="project" value="InterPro"/>
</dbReference>
<dbReference type="PANTHER" id="PTHR11629">
    <property type="entry name" value="VACUOLAR PROTON ATPASES"/>
    <property type="match status" value="1"/>
</dbReference>
<proteinExistence type="inferred from homology"/>
<feature type="transmembrane region" description="Helical" evidence="9">
    <location>
        <begin position="375"/>
        <end position="392"/>
    </location>
</feature>
<dbReference type="GO" id="GO:0016471">
    <property type="term" value="C:vacuolar proton-transporting V-type ATPase complex"/>
    <property type="evidence" value="ECO:0007669"/>
    <property type="project" value="TreeGrafter"/>
</dbReference>
<feature type="coiled-coil region" evidence="8">
    <location>
        <begin position="105"/>
        <end position="135"/>
    </location>
</feature>
<dbReference type="PANTHER" id="PTHR11629:SF63">
    <property type="entry name" value="V-TYPE PROTON ATPASE SUBUNIT A"/>
    <property type="match status" value="1"/>
</dbReference>
<evidence type="ECO:0000256" key="4">
    <source>
        <dbReference type="ARBA" id="ARBA00022692"/>
    </source>
</evidence>
<evidence type="ECO:0000313" key="10">
    <source>
        <dbReference type="EMBL" id="OXZ27137.1"/>
    </source>
</evidence>
<evidence type="ECO:0000256" key="5">
    <source>
        <dbReference type="ARBA" id="ARBA00022989"/>
    </source>
</evidence>
<comment type="subcellular location">
    <subcellularLocation>
        <location evidence="1">Membrane</location>
        <topology evidence="1">Multi-pass membrane protein</topology>
    </subcellularLocation>
</comment>
<dbReference type="InterPro" id="IPR002490">
    <property type="entry name" value="V-ATPase_116kDa_su"/>
</dbReference>
<dbReference type="AlphaFoldDB" id="A0A233V413"/>
<keyword evidence="3" id="KW-0813">Transport</keyword>
<dbReference type="Pfam" id="PF01496">
    <property type="entry name" value="V_ATPase_I"/>
    <property type="match status" value="2"/>
</dbReference>
<organism evidence="10 11">
    <name type="scientific">Finegoldia magna</name>
    <name type="common">Peptostreptococcus magnus</name>
    <dbReference type="NCBI Taxonomy" id="1260"/>
    <lineage>
        <taxon>Bacteria</taxon>
        <taxon>Bacillati</taxon>
        <taxon>Bacillota</taxon>
        <taxon>Tissierellia</taxon>
        <taxon>Tissierellales</taxon>
        <taxon>Peptoniphilaceae</taxon>
        <taxon>Finegoldia</taxon>
    </lineage>
</organism>
<comment type="similarity">
    <text evidence="2">Belongs to the V-ATPase 116 kDa subunit family.</text>
</comment>
<sequence length="646" mass="73897">MAIVKMSKFDLYSFDYDREKLLEDLQKFNYVHIDEKKVEDENQGVRNLDNSEQIVSTSEKLTKVKWAIDLLEKFSEKHNKIDELKQGKKTFRLDELTKKALDFDFDEHYKELSSLDKQLTELDQNNQTLNQKKSELTPWEELDLDISKIDDFERVKVVTGTVSDKFIDQLKLNTKDIEDIYIEEISRNLGFVYLLVICKDYEKAQDILRDNGFVNINIKANGLVKDEIRNIDEQIIANKKQYKEIEDQIKSKTDLTEQFKIYHDYLENNSLKEEATSKIKRTDKIDIIEGYVPTDKEKDFENVLQNSLNNKYYLEMNPADKNDPDVPIILKNRGFAKAFESITGMYSLPKYNEVDPTPLLAPFYCFFSGMMIGDLGYGLIVFIAILVALKIFNLDEKKKQFLKFFMFISVASMFWGYIYGSFFGGIIPMTPIIDTSKNAMTLIVLCLIFGFIHLFFALGIKAYMLIRDHKPLDAFYDVGLWYLIIISILVLLIGKSLGLPAMALTIAKWVAIASAVGIVLTAGRDAKSIGGKLGSGLYSLYGISGWIGDFVSYMRLMALGLSGAYIAVAINMIVKMMAGSSIIGFIFGLIVFVVFQAFNAFLSYLSAYVHSARLIFVEMFNKFYEGGGVPFKKLITESEYFNITNK</sequence>
<keyword evidence="8" id="KW-0175">Coiled coil</keyword>
<feature type="transmembrane region" description="Helical" evidence="9">
    <location>
        <begin position="474"/>
        <end position="493"/>
    </location>
</feature>
<keyword evidence="5 9" id="KW-1133">Transmembrane helix</keyword>
<dbReference type="EMBL" id="NDYC01000026">
    <property type="protein sequence ID" value="OXZ27137.1"/>
    <property type="molecule type" value="Genomic_DNA"/>
</dbReference>
<evidence type="ECO:0000256" key="7">
    <source>
        <dbReference type="ARBA" id="ARBA00023136"/>
    </source>
</evidence>
<protein>
    <submittedName>
        <fullName evidence="10">V-type ATP synthase subunit I</fullName>
    </submittedName>
</protein>
<dbReference type="Proteomes" id="UP000215413">
    <property type="component" value="Unassembled WGS sequence"/>
</dbReference>
<reference evidence="11" key="1">
    <citation type="submission" date="2017-04" db="EMBL/GenBank/DDBJ databases">
        <title>Finegoldia magna isolated from orthopedic joint implant-associated infections.</title>
        <authorList>
            <person name="Bjorklund S."/>
            <person name="Bruggemann H."/>
            <person name="Jensen A."/>
            <person name="Hellmark B."/>
            <person name="Soderquist B."/>
        </authorList>
    </citation>
    <scope>NUCLEOTIDE SEQUENCE [LARGE SCALE GENOMIC DNA]</scope>
    <source>
        <strain evidence="11">CCUG 54800</strain>
    </source>
</reference>
<comment type="caution">
    <text evidence="10">The sequence shown here is derived from an EMBL/GenBank/DDBJ whole genome shotgun (WGS) entry which is preliminary data.</text>
</comment>
<feature type="transmembrane region" description="Helical" evidence="9">
    <location>
        <begin position="404"/>
        <end position="427"/>
    </location>
</feature>
<evidence type="ECO:0000313" key="11">
    <source>
        <dbReference type="Proteomes" id="UP000215413"/>
    </source>
</evidence>
<evidence type="ECO:0000256" key="2">
    <source>
        <dbReference type="ARBA" id="ARBA00009904"/>
    </source>
</evidence>
<keyword evidence="4 9" id="KW-0812">Transmembrane</keyword>
<evidence type="ECO:0000256" key="6">
    <source>
        <dbReference type="ARBA" id="ARBA00023065"/>
    </source>
</evidence>
<dbReference type="RefSeq" id="WP_094205953.1">
    <property type="nucleotide sequence ID" value="NZ_NDYC01000026.1"/>
</dbReference>
<accession>A0A233V413</accession>
<dbReference type="GO" id="GO:0007035">
    <property type="term" value="P:vacuolar acidification"/>
    <property type="evidence" value="ECO:0007669"/>
    <property type="project" value="TreeGrafter"/>
</dbReference>
<gene>
    <name evidence="10" type="ORF">B9N49_06045</name>
</gene>
<feature type="transmembrane region" description="Helical" evidence="9">
    <location>
        <begin position="439"/>
        <end position="462"/>
    </location>
</feature>
<dbReference type="GO" id="GO:0046961">
    <property type="term" value="F:proton-transporting ATPase activity, rotational mechanism"/>
    <property type="evidence" value="ECO:0007669"/>
    <property type="project" value="InterPro"/>
</dbReference>
<feature type="transmembrane region" description="Helical" evidence="9">
    <location>
        <begin position="581"/>
        <end position="605"/>
    </location>
</feature>
<evidence type="ECO:0000256" key="8">
    <source>
        <dbReference type="SAM" id="Coils"/>
    </source>
</evidence>
<feature type="transmembrane region" description="Helical" evidence="9">
    <location>
        <begin position="553"/>
        <end position="574"/>
    </location>
</feature>